<proteinExistence type="predicted"/>
<dbReference type="InterPro" id="IPR059100">
    <property type="entry name" value="TSP3_bac"/>
</dbReference>
<organism evidence="9 10">
    <name type="scientific">Marinobacter nauticus</name>
    <name type="common">Marinobacter hydrocarbonoclasticus</name>
    <name type="synonym">Marinobacter aquaeolei</name>
    <dbReference type="NCBI Taxonomy" id="2743"/>
    <lineage>
        <taxon>Bacteria</taxon>
        <taxon>Pseudomonadati</taxon>
        <taxon>Pseudomonadota</taxon>
        <taxon>Gammaproteobacteria</taxon>
        <taxon>Pseudomonadales</taxon>
        <taxon>Marinobacteraceae</taxon>
        <taxon>Marinobacter</taxon>
    </lineage>
</organism>
<evidence type="ECO:0000259" key="7">
    <source>
        <dbReference type="PROSITE" id="PS51820"/>
    </source>
</evidence>
<sequence>MAAIKVLSVGTVVVLLSGCQNWQFRDIEDLPPTAAIPETSEPGKVDVWYFDGISGNYVQGMLDAEKYPDSPDEITELTQLRQATSRANNYGTLIRGFIEPPETGEYTFYISGDDQTQLWLSDSQNPDGAVQIASTMSTPLDNFTRYASQTSGVQYLEAGKKYYFEFRHKEGGWDDHFTVAWSGPGISQQVISGSALHSYAQKAPDSAPEMTTEDAYNLGYRIGYFDAEQGLSFNSQYPPLDADSDDLYDNWEIVYGLDPSNAADAKSDTDNDLLTAIDEFWARTNPGTEDTDNDGIPDGYEYAYGTDPTNPGDANTDLDGDGYTILQEYQADTNPTDASDFPAPQEVYATGFVGQYFTGTEFDSFVYSQRDATVNFNWNSGSPSGELPRDRFSVRWQGWFTPPHNEGTRGYTFTTTTDDGVRLFLNGSTVIDQWKNQSPTSYNATASLEAGTPVAITMEYFEFGWGATAQLAITDAASGDAISTTNTVQHLALDSEFAESTLNDGIDDLYKLRYGLPLMQPSASRVLNDSGVTVLEAYQSGLHPYTLETVSEPESPVTSQPGGTGDASGSVTLSWTPPGTRVDGSSISLSEIDSYRIHYGQDAANLVESLEVPAGTTSTTVTGLAPGTWYFTIQVIDINGLSSEPSDPVEHQVN</sequence>
<dbReference type="Proteomes" id="UP000253065">
    <property type="component" value="Unassembled WGS sequence"/>
</dbReference>
<dbReference type="InterPro" id="IPR036116">
    <property type="entry name" value="FN3_sf"/>
</dbReference>
<evidence type="ECO:0000256" key="4">
    <source>
        <dbReference type="ARBA" id="ARBA00022837"/>
    </source>
</evidence>
<evidence type="ECO:0000313" key="10">
    <source>
        <dbReference type="Proteomes" id="UP000252795"/>
    </source>
</evidence>
<dbReference type="SMART" id="SM00060">
    <property type="entry name" value="FN3"/>
    <property type="match status" value="1"/>
</dbReference>
<dbReference type="Gene3D" id="3.90.182.10">
    <property type="entry name" value="Toxin - Anthrax Protective Antigen,domain 1"/>
    <property type="match status" value="2"/>
</dbReference>
<dbReference type="SUPFAM" id="SSF56988">
    <property type="entry name" value="Anthrax protective antigen"/>
    <property type="match status" value="2"/>
</dbReference>
<keyword evidence="4" id="KW-0106">Calcium</keyword>
<dbReference type="Pfam" id="PF07691">
    <property type="entry name" value="PA14"/>
    <property type="match status" value="2"/>
</dbReference>
<dbReference type="Proteomes" id="UP000252795">
    <property type="component" value="Unassembled WGS sequence"/>
</dbReference>
<evidence type="ECO:0000313" key="9">
    <source>
        <dbReference type="EMBL" id="RCW32963.1"/>
    </source>
</evidence>
<dbReference type="SMART" id="SM00758">
    <property type="entry name" value="PA14"/>
    <property type="match status" value="2"/>
</dbReference>
<dbReference type="EMBL" id="QPJB01000008">
    <property type="protein sequence ID" value="RCW32963.1"/>
    <property type="molecule type" value="Genomic_DNA"/>
</dbReference>
<dbReference type="PROSITE" id="PS51820">
    <property type="entry name" value="PA14"/>
    <property type="match status" value="2"/>
</dbReference>
<dbReference type="AlphaFoldDB" id="A0A368UWI2"/>
<reference evidence="9 10" key="1">
    <citation type="submission" date="2018-07" db="EMBL/GenBank/DDBJ databases">
        <title>Freshwater and sediment microbial communities from various areas in North America, analyzing microbe dynamics in response to fracking.</title>
        <authorList>
            <person name="Lamendella R."/>
        </authorList>
    </citation>
    <scope>NUCLEOTIDE SEQUENCE [LARGE SCALE GENOMIC DNA]</scope>
    <source>
        <strain evidence="9 10">114E</strain>
        <strain evidence="8 11">114E_o</strain>
    </source>
</reference>
<evidence type="ECO:0000256" key="1">
    <source>
        <dbReference type="ARBA" id="ARBA00004613"/>
    </source>
</evidence>
<dbReference type="EMBL" id="QNSA01000008">
    <property type="protein sequence ID" value="RBP71945.1"/>
    <property type="molecule type" value="Genomic_DNA"/>
</dbReference>
<feature type="domain" description="PA14" evidence="7">
    <location>
        <begin position="40"/>
        <end position="195"/>
    </location>
</feature>
<evidence type="ECO:0000313" key="11">
    <source>
        <dbReference type="Proteomes" id="UP000253065"/>
    </source>
</evidence>
<dbReference type="InterPro" id="IPR037524">
    <property type="entry name" value="PA14/GLEYA"/>
</dbReference>
<protein>
    <submittedName>
        <fullName evidence="9">Fibronectin type III domain protein</fullName>
    </submittedName>
</protein>
<dbReference type="InterPro" id="IPR013783">
    <property type="entry name" value="Ig-like_fold"/>
</dbReference>
<dbReference type="InterPro" id="IPR003961">
    <property type="entry name" value="FN3_dom"/>
</dbReference>
<dbReference type="CDD" id="cd00063">
    <property type="entry name" value="FN3"/>
    <property type="match status" value="1"/>
</dbReference>
<dbReference type="InterPro" id="IPR011658">
    <property type="entry name" value="PA14_dom"/>
</dbReference>
<name>A0A368UWI2_MARNT</name>
<comment type="subcellular location">
    <subcellularLocation>
        <location evidence="1">Secreted</location>
    </subcellularLocation>
</comment>
<dbReference type="PANTHER" id="PTHR46769">
    <property type="entry name" value="POLYCYSTIC KIDNEY AND HEPATIC DISEASE 1 (AUTOSOMAL RECESSIVE)-LIKE 1"/>
    <property type="match status" value="1"/>
</dbReference>
<feature type="domain" description="Fibronectin type-III" evidence="6">
    <location>
        <begin position="552"/>
        <end position="654"/>
    </location>
</feature>
<comment type="caution">
    <text evidence="9">The sequence shown here is derived from an EMBL/GenBank/DDBJ whole genome shotgun (WGS) entry which is preliminary data.</text>
</comment>
<feature type="compositionally biased region" description="Polar residues" evidence="5">
    <location>
        <begin position="556"/>
        <end position="577"/>
    </location>
</feature>
<evidence type="ECO:0000256" key="5">
    <source>
        <dbReference type="SAM" id="MobiDB-lite"/>
    </source>
</evidence>
<gene>
    <name evidence="9" type="ORF">DET51_108190</name>
    <name evidence="8" type="ORF">DET64_108191</name>
</gene>
<keyword evidence="11" id="KW-1185">Reference proteome</keyword>
<keyword evidence="3" id="KW-0732">Signal</keyword>
<keyword evidence="2" id="KW-0964">Secreted</keyword>
<feature type="region of interest" description="Disordered" evidence="5">
    <location>
        <begin position="284"/>
        <end position="313"/>
    </location>
</feature>
<dbReference type="RefSeq" id="WP_113880164.1">
    <property type="nucleotide sequence ID" value="NZ_QNSA01000008.1"/>
</dbReference>
<dbReference type="PROSITE" id="PS50853">
    <property type="entry name" value="FN3"/>
    <property type="match status" value="1"/>
</dbReference>
<dbReference type="Pfam" id="PF00041">
    <property type="entry name" value="fn3"/>
    <property type="match status" value="1"/>
</dbReference>
<evidence type="ECO:0000259" key="6">
    <source>
        <dbReference type="PROSITE" id="PS50853"/>
    </source>
</evidence>
<accession>A0A368UWI2</accession>
<dbReference type="Gene3D" id="2.60.40.10">
    <property type="entry name" value="Immunoglobulins"/>
    <property type="match status" value="1"/>
</dbReference>
<feature type="region of interest" description="Disordered" evidence="5">
    <location>
        <begin position="550"/>
        <end position="577"/>
    </location>
</feature>
<dbReference type="InterPro" id="IPR052387">
    <property type="entry name" value="Fibrocystin"/>
</dbReference>
<dbReference type="PANTHER" id="PTHR46769:SF2">
    <property type="entry name" value="FIBROCYSTIN-L ISOFORM 2 PRECURSOR-RELATED"/>
    <property type="match status" value="1"/>
</dbReference>
<feature type="domain" description="PA14" evidence="7">
    <location>
        <begin position="347"/>
        <end position="488"/>
    </location>
</feature>
<dbReference type="PROSITE" id="PS51257">
    <property type="entry name" value="PROKAR_LIPOPROTEIN"/>
    <property type="match status" value="1"/>
</dbReference>
<dbReference type="SUPFAM" id="SSF49265">
    <property type="entry name" value="Fibronectin type III"/>
    <property type="match status" value="1"/>
</dbReference>
<dbReference type="Pfam" id="PF18884">
    <property type="entry name" value="TSP3_bac"/>
    <property type="match status" value="1"/>
</dbReference>
<evidence type="ECO:0000256" key="2">
    <source>
        <dbReference type="ARBA" id="ARBA00022525"/>
    </source>
</evidence>
<evidence type="ECO:0000313" key="8">
    <source>
        <dbReference type="EMBL" id="RBP71945.1"/>
    </source>
</evidence>
<evidence type="ECO:0000256" key="3">
    <source>
        <dbReference type="ARBA" id="ARBA00022729"/>
    </source>
</evidence>